<dbReference type="SUPFAM" id="SSF51905">
    <property type="entry name" value="FAD/NAD(P)-binding domain"/>
    <property type="match status" value="1"/>
</dbReference>
<dbReference type="InterPro" id="IPR027477">
    <property type="entry name" value="Succ_DH/fumarate_Rdtase_cat_sf"/>
</dbReference>
<evidence type="ECO:0000256" key="2">
    <source>
        <dbReference type="ARBA" id="ARBA00022630"/>
    </source>
</evidence>
<dbReference type="PANTHER" id="PTHR43400">
    <property type="entry name" value="FUMARATE REDUCTASE"/>
    <property type="match status" value="1"/>
</dbReference>
<dbReference type="GO" id="GO:0016491">
    <property type="term" value="F:oxidoreductase activity"/>
    <property type="evidence" value="ECO:0007669"/>
    <property type="project" value="UniProtKB-KW"/>
</dbReference>
<dbReference type="InterPro" id="IPR050315">
    <property type="entry name" value="FAD-oxidoreductase_2"/>
</dbReference>
<dbReference type="SUPFAM" id="SSF56425">
    <property type="entry name" value="Succinate dehydrogenase/fumarate reductase flavoprotein, catalytic domain"/>
    <property type="match status" value="1"/>
</dbReference>
<evidence type="ECO:0000256" key="4">
    <source>
        <dbReference type="ARBA" id="ARBA00023002"/>
    </source>
</evidence>
<dbReference type="Gene3D" id="3.50.50.60">
    <property type="entry name" value="FAD/NAD(P)-binding domain"/>
    <property type="match status" value="2"/>
</dbReference>
<accession>A0AA48HVJ3</accession>
<evidence type="ECO:0000256" key="3">
    <source>
        <dbReference type="ARBA" id="ARBA00022827"/>
    </source>
</evidence>
<dbReference type="NCBIfam" id="NF005511">
    <property type="entry name" value="PRK07121.1-4"/>
    <property type="match status" value="1"/>
</dbReference>
<reference evidence="6" key="1">
    <citation type="submission" date="2023-02" db="EMBL/GenBank/DDBJ databases">
        <title>Tomato root-associated Sphingobium harbors genes for catabolizing toxic steroidal glycoalkaloids.</title>
        <authorList>
            <person name="Nakayasu M."/>
            <person name="Kanai K."/>
            <person name="Takamatsu K."/>
            <person name="Masuda S."/>
            <person name="Yamazaki S."/>
            <person name="Aoki Y."/>
            <person name="Shibata A."/>
            <person name="Suda W."/>
            <person name="Shirasu K."/>
            <person name="Yazaki K."/>
            <person name="Sugiyama A."/>
        </authorList>
    </citation>
    <scope>NUCLEOTIDE SEQUENCE</scope>
    <source>
        <strain evidence="6">RC1</strain>
    </source>
</reference>
<dbReference type="InterPro" id="IPR036188">
    <property type="entry name" value="FAD/NAD-bd_sf"/>
</dbReference>
<dbReference type="Pfam" id="PF00890">
    <property type="entry name" value="FAD_binding_2"/>
    <property type="match status" value="1"/>
</dbReference>
<proteinExistence type="predicted"/>
<dbReference type="PANTHER" id="PTHR43400:SF10">
    <property type="entry name" value="3-OXOSTEROID 1-DEHYDROGENASE"/>
    <property type="match status" value="1"/>
</dbReference>
<feature type="domain" description="FAD-dependent oxidoreductase 2 FAD-binding" evidence="5">
    <location>
        <begin position="38"/>
        <end position="544"/>
    </location>
</feature>
<evidence type="ECO:0000259" key="5">
    <source>
        <dbReference type="Pfam" id="PF00890"/>
    </source>
</evidence>
<evidence type="ECO:0000313" key="6">
    <source>
        <dbReference type="EMBL" id="BDX39837.1"/>
    </source>
</evidence>
<dbReference type="EMBL" id="LC754532">
    <property type="protein sequence ID" value="BDX39837.1"/>
    <property type="molecule type" value="Genomic_DNA"/>
</dbReference>
<dbReference type="AlphaFoldDB" id="A0AA48HVJ3"/>
<gene>
    <name evidence="6" type="primary">TesI1</name>
</gene>
<protein>
    <submittedName>
        <fullName evidence="6">3-ketosteroid-delta-4-dehydrogenase</fullName>
    </submittedName>
</protein>
<dbReference type="InterPro" id="IPR003953">
    <property type="entry name" value="FAD-dep_OxRdtase_2_FAD-bd"/>
</dbReference>
<name>A0AA48HVJ3_9SPHN</name>
<organism evidence="6">
    <name type="scientific">Sphingobium sp. RC1</name>
    <dbReference type="NCBI Taxonomy" id="3028879"/>
    <lineage>
        <taxon>Bacteria</taxon>
        <taxon>Pseudomonadati</taxon>
        <taxon>Pseudomonadota</taxon>
        <taxon>Alphaproteobacteria</taxon>
        <taxon>Sphingomonadales</taxon>
        <taxon>Sphingomonadaceae</taxon>
        <taxon>Sphingobium</taxon>
    </lineage>
</organism>
<keyword evidence="3" id="KW-0274">FAD</keyword>
<dbReference type="GO" id="GO:0008202">
    <property type="term" value="P:steroid metabolic process"/>
    <property type="evidence" value="ECO:0007669"/>
    <property type="project" value="UniProtKB-ARBA"/>
</dbReference>
<comment type="cofactor">
    <cofactor evidence="1">
        <name>FAD</name>
        <dbReference type="ChEBI" id="CHEBI:57692"/>
    </cofactor>
</comment>
<sequence length="573" mass="61333">MSDFQTEPRPGDPHWHSEVEAPLVVDDVGSIEWDFAADVVIVGYGGAGVSAALEAREQGLTVLAIDRTDGGGATRINGGIFYGGGGTPAQQEAGVEDRAEDMFRYLQLETQGVVGDDTLQRFCDTSAETARWLAKYGVRFEGRLYAKKTSYPHTDYTLYHSDNSLAPNYKAVARPAARGHRALVDKLDAPMGYGKGLYDPLRASADRAGVECLTSAKVRQLVVDRSGRVVGACAIQIPAHTKEGQRHAALMRRATALVLRLPPSMPFAGLLARHAARLFAKAKDLEQSIGIKRLVRARRGVCLSAGGFIFNRAMVAHYAPKYLKGMPLGTPGDDGSGIRLGQSAGGFVSRLHHASAWRFINPPMAWAQGMVVNSKGQRYVNEMLYGASIGMPMVEDHQGVCWIVLDDEQFRKAKAQCRSKAILPFQGYPALAAMLLGSKKAASVNALARKCGIDPVGLEQSIADYNRLAGSGDRDPFGKANEDIVPIRKGPFHAINMSIDAKLSFLPVLTLGGLKVDESCGAVLDQHGTAIAGLYAAGRTAVGVCSNIYVSGLSVADCVFSGRRAARSMAQVA</sequence>
<dbReference type="Gene3D" id="3.90.700.10">
    <property type="entry name" value="Succinate dehydrogenase/fumarate reductase flavoprotein, catalytic domain"/>
    <property type="match status" value="1"/>
</dbReference>
<evidence type="ECO:0000256" key="1">
    <source>
        <dbReference type="ARBA" id="ARBA00001974"/>
    </source>
</evidence>
<keyword evidence="4" id="KW-0560">Oxidoreductase</keyword>
<keyword evidence="2" id="KW-0285">Flavoprotein</keyword>